<dbReference type="GO" id="GO:0005634">
    <property type="term" value="C:nucleus"/>
    <property type="evidence" value="ECO:0000318"/>
    <property type="project" value="GO_Central"/>
</dbReference>
<keyword evidence="1" id="KW-0677">Repeat</keyword>
<dbReference type="RefSeq" id="XP_001312206.1">
    <property type="nucleotide sequence ID" value="XM_001312205.1"/>
</dbReference>
<dbReference type="VEuPathDB" id="TrichDB:TVAG_112920"/>
<dbReference type="AlphaFoldDB" id="A2F739"/>
<sequence length="213" mass="24290">MSFNQPVCNFSQNTVKVSKIKWTQQEDELLTSVVSKFGASRWDFIATHIPGRNGRQCRERYISVLTPSVCKDAWTAAEDETLLRLQKQIGNHWSLISKSLPGRTAIMAKNRYRLLCRHETMYGRNSKQVIFQNSIKPKNEVIENTILSPPSIISSPLNQQPQTPTKLHSHGHEMTIPPLILQSQSRNFPALGIKSLIDEESLFHYTDLDVSVF</sequence>
<dbReference type="PANTHER" id="PTHR46621">
    <property type="entry name" value="SNRNA-ACTIVATING PROTEIN COMPLEX SUBUNIT 4"/>
    <property type="match status" value="1"/>
</dbReference>
<feature type="domain" description="Myb-like" evidence="6">
    <location>
        <begin position="66"/>
        <end position="116"/>
    </location>
</feature>
<keyword evidence="5" id="KW-0539">Nucleus</keyword>
<dbReference type="VEuPathDB" id="TrichDB:TVAGG3_0258630"/>
<dbReference type="Proteomes" id="UP000001542">
    <property type="component" value="Unassembled WGS sequence"/>
</dbReference>
<dbReference type="InterPro" id="IPR001005">
    <property type="entry name" value="SANT/Myb"/>
</dbReference>
<dbReference type="PANTHER" id="PTHR46621:SF1">
    <property type="entry name" value="SNRNA-ACTIVATING PROTEIN COMPLEX SUBUNIT 4"/>
    <property type="match status" value="1"/>
</dbReference>
<evidence type="ECO:0000256" key="2">
    <source>
        <dbReference type="ARBA" id="ARBA00023015"/>
    </source>
</evidence>
<gene>
    <name evidence="8" type="ORF">TVAG_112920</name>
</gene>
<evidence type="ECO:0000256" key="5">
    <source>
        <dbReference type="ARBA" id="ARBA00023242"/>
    </source>
</evidence>
<dbReference type="SMART" id="SM00717">
    <property type="entry name" value="SANT"/>
    <property type="match status" value="2"/>
</dbReference>
<dbReference type="PROSITE" id="PS50090">
    <property type="entry name" value="MYB_LIKE"/>
    <property type="match status" value="2"/>
</dbReference>
<evidence type="ECO:0000256" key="3">
    <source>
        <dbReference type="ARBA" id="ARBA00023125"/>
    </source>
</evidence>
<reference evidence="8" key="2">
    <citation type="journal article" date="2007" name="Science">
        <title>Draft genome sequence of the sexually transmitted pathogen Trichomonas vaginalis.</title>
        <authorList>
            <person name="Carlton J.M."/>
            <person name="Hirt R.P."/>
            <person name="Silva J.C."/>
            <person name="Delcher A.L."/>
            <person name="Schatz M."/>
            <person name="Zhao Q."/>
            <person name="Wortman J.R."/>
            <person name="Bidwell S.L."/>
            <person name="Alsmark U.C.M."/>
            <person name="Besteiro S."/>
            <person name="Sicheritz-Ponten T."/>
            <person name="Noel C.J."/>
            <person name="Dacks J.B."/>
            <person name="Foster P.G."/>
            <person name="Simillion C."/>
            <person name="Van de Peer Y."/>
            <person name="Miranda-Saavedra D."/>
            <person name="Barton G.J."/>
            <person name="Westrop G.D."/>
            <person name="Mueller S."/>
            <person name="Dessi D."/>
            <person name="Fiori P.L."/>
            <person name="Ren Q."/>
            <person name="Paulsen I."/>
            <person name="Zhang H."/>
            <person name="Bastida-Corcuera F.D."/>
            <person name="Simoes-Barbosa A."/>
            <person name="Brown M.T."/>
            <person name="Hayes R.D."/>
            <person name="Mukherjee M."/>
            <person name="Okumura C.Y."/>
            <person name="Schneider R."/>
            <person name="Smith A.J."/>
            <person name="Vanacova S."/>
            <person name="Villalvazo M."/>
            <person name="Haas B.J."/>
            <person name="Pertea M."/>
            <person name="Feldblyum T.V."/>
            <person name="Utterback T.R."/>
            <person name="Shu C.L."/>
            <person name="Osoegawa K."/>
            <person name="de Jong P.J."/>
            <person name="Hrdy I."/>
            <person name="Horvathova L."/>
            <person name="Zubacova Z."/>
            <person name="Dolezal P."/>
            <person name="Malik S.B."/>
            <person name="Logsdon J.M. Jr."/>
            <person name="Henze K."/>
            <person name="Gupta A."/>
            <person name="Wang C.C."/>
            <person name="Dunne R.L."/>
            <person name="Upcroft J.A."/>
            <person name="Upcroft P."/>
            <person name="White O."/>
            <person name="Salzberg S.L."/>
            <person name="Tang P."/>
            <person name="Chiu C.-H."/>
            <person name="Lee Y.-S."/>
            <person name="Embley T.M."/>
            <person name="Coombs G.H."/>
            <person name="Mottram J.C."/>
            <person name="Tachezy J."/>
            <person name="Fraser-Liggett C.M."/>
            <person name="Johnson P.J."/>
        </authorList>
    </citation>
    <scope>NUCLEOTIDE SEQUENCE [LARGE SCALE GENOMIC DNA]</scope>
    <source>
        <strain evidence="8">G3</strain>
    </source>
</reference>
<keyword evidence="9" id="KW-1185">Reference proteome</keyword>
<feature type="domain" description="Myb-like" evidence="6">
    <location>
        <begin position="14"/>
        <end position="65"/>
    </location>
</feature>
<dbReference type="GO" id="GO:0006355">
    <property type="term" value="P:regulation of DNA-templated transcription"/>
    <property type="evidence" value="ECO:0000318"/>
    <property type="project" value="GO_Central"/>
</dbReference>
<keyword evidence="4" id="KW-0804">Transcription</keyword>
<dbReference type="InterPro" id="IPR009057">
    <property type="entry name" value="Homeodomain-like_sf"/>
</dbReference>
<evidence type="ECO:0000259" key="7">
    <source>
        <dbReference type="PROSITE" id="PS51294"/>
    </source>
</evidence>
<keyword evidence="2" id="KW-0805">Transcription regulation</keyword>
<dbReference type="SUPFAM" id="SSF46689">
    <property type="entry name" value="Homeodomain-like"/>
    <property type="match status" value="1"/>
</dbReference>
<dbReference type="GO" id="GO:0000978">
    <property type="term" value="F:RNA polymerase II cis-regulatory region sequence-specific DNA binding"/>
    <property type="evidence" value="ECO:0000318"/>
    <property type="project" value="GO_Central"/>
</dbReference>
<dbReference type="Gene3D" id="1.10.10.60">
    <property type="entry name" value="Homeodomain-like"/>
    <property type="match status" value="2"/>
</dbReference>
<organism evidence="8 9">
    <name type="scientific">Trichomonas vaginalis (strain ATCC PRA-98 / G3)</name>
    <dbReference type="NCBI Taxonomy" id="412133"/>
    <lineage>
        <taxon>Eukaryota</taxon>
        <taxon>Metamonada</taxon>
        <taxon>Parabasalia</taxon>
        <taxon>Trichomonadida</taxon>
        <taxon>Trichomonadidae</taxon>
        <taxon>Trichomonas</taxon>
    </lineage>
</organism>
<evidence type="ECO:0000256" key="1">
    <source>
        <dbReference type="ARBA" id="ARBA00022737"/>
    </source>
</evidence>
<dbReference type="EMBL" id="DS113643">
    <property type="protein sequence ID" value="EAX99276.1"/>
    <property type="molecule type" value="Genomic_DNA"/>
</dbReference>
<dbReference type="InParanoid" id="A2F739"/>
<feature type="domain" description="HTH myb-type" evidence="7">
    <location>
        <begin position="14"/>
        <end position="69"/>
    </location>
</feature>
<evidence type="ECO:0000256" key="4">
    <source>
        <dbReference type="ARBA" id="ARBA00023163"/>
    </source>
</evidence>
<dbReference type="PROSITE" id="PS51294">
    <property type="entry name" value="HTH_MYB"/>
    <property type="match status" value="2"/>
</dbReference>
<evidence type="ECO:0000313" key="9">
    <source>
        <dbReference type="Proteomes" id="UP000001542"/>
    </source>
</evidence>
<dbReference type="InterPro" id="IPR051575">
    <property type="entry name" value="Myb-like_DNA-bd"/>
</dbReference>
<dbReference type="CDD" id="cd00167">
    <property type="entry name" value="SANT"/>
    <property type="match status" value="2"/>
</dbReference>
<proteinExistence type="predicted"/>
<keyword evidence="3 8" id="KW-0238">DNA-binding</keyword>
<evidence type="ECO:0000259" key="6">
    <source>
        <dbReference type="PROSITE" id="PS50090"/>
    </source>
</evidence>
<name>A2F739_TRIV3</name>
<dbReference type="InterPro" id="IPR017930">
    <property type="entry name" value="Myb_dom"/>
</dbReference>
<reference evidence="8" key="1">
    <citation type="submission" date="2006-10" db="EMBL/GenBank/DDBJ databases">
        <authorList>
            <person name="Amadeo P."/>
            <person name="Zhao Q."/>
            <person name="Wortman J."/>
            <person name="Fraser-Liggett C."/>
            <person name="Carlton J."/>
        </authorList>
    </citation>
    <scope>NUCLEOTIDE SEQUENCE</scope>
    <source>
        <strain evidence="8">G3</strain>
    </source>
</reference>
<dbReference type="eggNOG" id="KOG0048">
    <property type="taxonomic scope" value="Eukaryota"/>
</dbReference>
<dbReference type="GO" id="GO:0000981">
    <property type="term" value="F:DNA-binding transcription factor activity, RNA polymerase II-specific"/>
    <property type="evidence" value="ECO:0000318"/>
    <property type="project" value="GO_Central"/>
</dbReference>
<accession>A2F739</accession>
<dbReference type="KEGG" id="tva:4757082"/>
<dbReference type="Pfam" id="PF13921">
    <property type="entry name" value="Myb_DNA-bind_6"/>
    <property type="match status" value="1"/>
</dbReference>
<dbReference type="FunFam" id="1.10.10.60:FF:000010">
    <property type="entry name" value="Transcriptional activator Myb isoform A"/>
    <property type="match status" value="1"/>
</dbReference>
<evidence type="ECO:0000313" key="8">
    <source>
        <dbReference type="EMBL" id="EAX99276.1"/>
    </source>
</evidence>
<dbReference type="OrthoDB" id="2143914at2759"/>
<feature type="domain" description="HTH myb-type" evidence="7">
    <location>
        <begin position="71"/>
        <end position="120"/>
    </location>
</feature>
<protein>
    <submittedName>
        <fullName evidence="8">Myb-like DNA-binding domain containing protein</fullName>
    </submittedName>
</protein>
<dbReference type="STRING" id="5722.A2F739"/>
<dbReference type="SMR" id="A2F739"/>